<evidence type="ECO:0000256" key="1">
    <source>
        <dbReference type="ARBA" id="ARBA00004651"/>
    </source>
</evidence>
<dbReference type="Proteomes" id="UP000634647">
    <property type="component" value="Unassembled WGS sequence"/>
</dbReference>
<dbReference type="GO" id="GO:0030253">
    <property type="term" value="P:protein secretion by the type I secretion system"/>
    <property type="evidence" value="ECO:0007669"/>
    <property type="project" value="InterPro"/>
</dbReference>
<comment type="caution">
    <text evidence="10">The sequence shown here is derived from an EMBL/GenBank/DDBJ whole genome shotgun (WGS) entry which is preliminary data.</text>
</comment>
<dbReference type="InterPro" id="IPR017871">
    <property type="entry name" value="ABC_transporter-like_CS"/>
</dbReference>
<dbReference type="InterPro" id="IPR010128">
    <property type="entry name" value="ATPase_T1SS_PrtD-like"/>
</dbReference>
<feature type="domain" description="ABC transmembrane type-1" evidence="9">
    <location>
        <begin position="29"/>
        <end position="305"/>
    </location>
</feature>
<keyword evidence="10" id="KW-0378">Hydrolase</keyword>
<accession>A0AAN4ZXX6</accession>
<dbReference type="SMART" id="SM00382">
    <property type="entry name" value="AAA"/>
    <property type="match status" value="1"/>
</dbReference>
<evidence type="ECO:0000313" key="10">
    <source>
        <dbReference type="EMBL" id="GHD99118.1"/>
    </source>
</evidence>
<evidence type="ECO:0000256" key="6">
    <source>
        <dbReference type="ARBA" id="ARBA00023136"/>
    </source>
</evidence>
<keyword evidence="4 11" id="KW-0067">ATP-binding</keyword>
<keyword evidence="12" id="KW-1185">Reference proteome</keyword>
<dbReference type="InterPro" id="IPR003593">
    <property type="entry name" value="AAA+_ATPase"/>
</dbReference>
<dbReference type="GO" id="GO:0008233">
    <property type="term" value="F:peptidase activity"/>
    <property type="evidence" value="ECO:0007669"/>
    <property type="project" value="UniProtKB-KW"/>
</dbReference>
<dbReference type="Pfam" id="PF00664">
    <property type="entry name" value="ABC_membrane"/>
    <property type="match status" value="1"/>
</dbReference>
<feature type="transmembrane region" description="Helical" evidence="7">
    <location>
        <begin position="133"/>
        <end position="155"/>
    </location>
</feature>
<protein>
    <submittedName>
        <fullName evidence="11">ATP-binding cassette, subfamily C</fullName>
    </submittedName>
    <submittedName>
        <fullName evidence="10">Protease/lipase ABC transporter permease/ATP-binding protein</fullName>
    </submittedName>
</protein>
<dbReference type="GO" id="GO:0006508">
    <property type="term" value="P:proteolysis"/>
    <property type="evidence" value="ECO:0007669"/>
    <property type="project" value="UniProtKB-KW"/>
</dbReference>
<dbReference type="PANTHER" id="PTHR24221">
    <property type="entry name" value="ATP-BINDING CASSETTE SUB-FAMILY B"/>
    <property type="match status" value="1"/>
</dbReference>
<dbReference type="GO" id="GO:0030256">
    <property type="term" value="C:type I protein secretion system complex"/>
    <property type="evidence" value="ECO:0007669"/>
    <property type="project" value="InterPro"/>
</dbReference>
<keyword evidence="2 7" id="KW-0812">Transmembrane</keyword>
<dbReference type="RefSeq" id="WP_035839630.1">
    <property type="nucleotide sequence ID" value="NZ_BNAB01000001.1"/>
</dbReference>
<dbReference type="GO" id="GO:0034040">
    <property type="term" value="F:ATPase-coupled lipid transmembrane transporter activity"/>
    <property type="evidence" value="ECO:0007669"/>
    <property type="project" value="TreeGrafter"/>
</dbReference>
<evidence type="ECO:0000313" key="13">
    <source>
        <dbReference type="Proteomes" id="UP000634647"/>
    </source>
</evidence>
<reference evidence="11 12" key="2">
    <citation type="submission" date="2016-10" db="EMBL/GenBank/DDBJ databases">
        <authorList>
            <person name="Varghese N."/>
            <person name="Submissions S."/>
        </authorList>
    </citation>
    <scope>NUCLEOTIDE SEQUENCE [LARGE SCALE GENOMIC DNA]</scope>
    <source>
        <strain evidence="11 12">DSM 24802</strain>
    </source>
</reference>
<evidence type="ECO:0000256" key="2">
    <source>
        <dbReference type="ARBA" id="ARBA00022692"/>
    </source>
</evidence>
<keyword evidence="5 7" id="KW-1133">Transmembrane helix</keyword>
<dbReference type="GO" id="GO:0005886">
    <property type="term" value="C:plasma membrane"/>
    <property type="evidence" value="ECO:0007669"/>
    <property type="project" value="UniProtKB-SubCell"/>
</dbReference>
<dbReference type="NCBIfam" id="TIGR01842">
    <property type="entry name" value="type_I_sec_PrtD"/>
    <property type="match status" value="1"/>
</dbReference>
<keyword evidence="10" id="KW-0645">Protease</keyword>
<keyword evidence="3" id="KW-0547">Nucleotide-binding</keyword>
<sequence>MGLDRNAFSAGRAELAHARRAVASLIGRAALFGTFANLLLLAGPLYMLQVYDRVLGARSEETLVALSLLLALCYLIMAVLDHARARLTARAGALLHDRLGGRIFDAQISRAAVAADDRLAQGALRDLDALRMVMGAPVLMALFDLLWTPLFLAAIFVFHPLLGWAALGGCALLIALAALNQATTRALRHNTAAALDRANRLADALRAEAPTARALGLTAFGRARWHHDQEAARDDGLRLSDRHALFASATRGGRLFLQSALLGIGAWLVLRDALTPGAMIATSVLMGRALAPVEQVIGQWALLQRASRGWRQLALLLTECPGSPAPMPLPAPEPRLQVEQLTVVPPGARAASLRMLSLSLEPGQALGVIGPSGAGKSTLARALAGIWPAAAGSIRLGGTPIGLFPPAELARHLGYLPQQVPLFEGTVAENIARLDPTPDAKAVVAAARRAFAHEMILSLPQGYDTPLGPGGAGLSGGQIQRIGLARALFGDPVLLILDEPNANLDNDGSEAMNAVIRDAKARGRVVLVMAHRPAAIRDCDRLLVLDGGQMRALGPPDQVLRAEVGNHAEVLRAATPGGVA</sequence>
<dbReference type="PROSITE" id="PS50929">
    <property type="entry name" value="ABC_TM1F"/>
    <property type="match status" value="1"/>
</dbReference>
<dbReference type="InterPro" id="IPR011527">
    <property type="entry name" value="ABC1_TM_dom"/>
</dbReference>
<evidence type="ECO:0000313" key="12">
    <source>
        <dbReference type="Proteomes" id="UP000199541"/>
    </source>
</evidence>
<feature type="transmembrane region" description="Helical" evidence="7">
    <location>
        <begin position="62"/>
        <end position="80"/>
    </location>
</feature>
<evidence type="ECO:0000256" key="5">
    <source>
        <dbReference type="ARBA" id="ARBA00022989"/>
    </source>
</evidence>
<gene>
    <name evidence="10" type="ORF">GCM10008024_05360</name>
    <name evidence="11" type="ORF">SAMN05444006_10112</name>
</gene>
<dbReference type="GO" id="GO:0005524">
    <property type="term" value="F:ATP binding"/>
    <property type="evidence" value="ECO:0007669"/>
    <property type="project" value="UniProtKB-KW"/>
</dbReference>
<name>A0AAN4ZXX6_9RHOB</name>
<comment type="subcellular location">
    <subcellularLocation>
        <location evidence="1">Cell membrane</location>
        <topology evidence="1">Multi-pass membrane protein</topology>
    </subcellularLocation>
</comment>
<evidence type="ECO:0000313" key="11">
    <source>
        <dbReference type="EMBL" id="SDW00342.1"/>
    </source>
</evidence>
<dbReference type="SUPFAM" id="SSF90123">
    <property type="entry name" value="ABC transporter transmembrane region"/>
    <property type="match status" value="1"/>
</dbReference>
<dbReference type="GO" id="GO:0140359">
    <property type="term" value="F:ABC-type transporter activity"/>
    <property type="evidence" value="ECO:0007669"/>
    <property type="project" value="InterPro"/>
</dbReference>
<dbReference type="GO" id="GO:0016887">
    <property type="term" value="F:ATP hydrolysis activity"/>
    <property type="evidence" value="ECO:0007669"/>
    <property type="project" value="InterPro"/>
</dbReference>
<dbReference type="EMBL" id="FNOB01000001">
    <property type="protein sequence ID" value="SDW00342.1"/>
    <property type="molecule type" value="Genomic_DNA"/>
</dbReference>
<dbReference type="PANTHER" id="PTHR24221:SF248">
    <property type="entry name" value="ABC TRANSPORTER TRANSMEMBRANE REGION"/>
    <property type="match status" value="1"/>
</dbReference>
<evidence type="ECO:0000256" key="3">
    <source>
        <dbReference type="ARBA" id="ARBA00022741"/>
    </source>
</evidence>
<dbReference type="InterPro" id="IPR039421">
    <property type="entry name" value="Type_1_exporter"/>
</dbReference>
<reference evidence="10" key="3">
    <citation type="submission" date="2023-06" db="EMBL/GenBank/DDBJ databases">
        <authorList>
            <person name="Sun Q."/>
            <person name="Zhou Y."/>
        </authorList>
    </citation>
    <scope>NUCLEOTIDE SEQUENCE</scope>
    <source>
        <strain evidence="10">CGMCC 1.10859</strain>
    </source>
</reference>
<dbReference type="PROSITE" id="PS50893">
    <property type="entry name" value="ABC_TRANSPORTER_2"/>
    <property type="match status" value="1"/>
</dbReference>
<keyword evidence="6 7" id="KW-0472">Membrane</keyword>
<evidence type="ECO:0000259" key="8">
    <source>
        <dbReference type="PROSITE" id="PS50893"/>
    </source>
</evidence>
<organism evidence="10 13">
    <name type="scientific">Allgaiera indica</name>
    <dbReference type="NCBI Taxonomy" id="765699"/>
    <lineage>
        <taxon>Bacteria</taxon>
        <taxon>Pseudomonadati</taxon>
        <taxon>Pseudomonadota</taxon>
        <taxon>Alphaproteobacteria</taxon>
        <taxon>Rhodobacterales</taxon>
        <taxon>Paracoccaceae</taxon>
        <taxon>Allgaiera</taxon>
    </lineage>
</organism>
<reference evidence="10" key="1">
    <citation type="journal article" date="2014" name="Int. J. Syst. Evol. Microbiol.">
        <title>Complete genome sequence of Corynebacterium casei LMG S-19264T (=DSM 44701T), isolated from a smear-ripened cheese.</title>
        <authorList>
            <consortium name="US DOE Joint Genome Institute (JGI-PGF)"/>
            <person name="Walter F."/>
            <person name="Albersmeier A."/>
            <person name="Kalinowski J."/>
            <person name="Ruckert C."/>
        </authorList>
    </citation>
    <scope>NUCLEOTIDE SEQUENCE</scope>
    <source>
        <strain evidence="10">CGMCC 1.10859</strain>
    </source>
</reference>
<dbReference type="InterPro" id="IPR036640">
    <property type="entry name" value="ABC1_TM_sf"/>
</dbReference>
<feature type="transmembrane region" description="Helical" evidence="7">
    <location>
        <begin position="21"/>
        <end position="42"/>
    </location>
</feature>
<dbReference type="EMBL" id="BNAB01000001">
    <property type="protein sequence ID" value="GHD99118.1"/>
    <property type="molecule type" value="Genomic_DNA"/>
</dbReference>
<evidence type="ECO:0000256" key="7">
    <source>
        <dbReference type="SAM" id="Phobius"/>
    </source>
</evidence>
<dbReference type="Gene3D" id="1.20.1560.10">
    <property type="entry name" value="ABC transporter type 1, transmembrane domain"/>
    <property type="match status" value="1"/>
</dbReference>
<feature type="domain" description="ABC transporter" evidence="8">
    <location>
        <begin position="336"/>
        <end position="572"/>
    </location>
</feature>
<evidence type="ECO:0000259" key="9">
    <source>
        <dbReference type="PROSITE" id="PS50929"/>
    </source>
</evidence>
<dbReference type="PROSITE" id="PS00211">
    <property type="entry name" value="ABC_TRANSPORTER_1"/>
    <property type="match status" value="1"/>
</dbReference>
<dbReference type="AlphaFoldDB" id="A0AAN4ZXX6"/>
<dbReference type="Gene3D" id="3.40.50.300">
    <property type="entry name" value="P-loop containing nucleotide triphosphate hydrolases"/>
    <property type="match status" value="1"/>
</dbReference>
<dbReference type="InterPro" id="IPR027417">
    <property type="entry name" value="P-loop_NTPase"/>
</dbReference>
<dbReference type="SUPFAM" id="SSF52540">
    <property type="entry name" value="P-loop containing nucleoside triphosphate hydrolases"/>
    <property type="match status" value="1"/>
</dbReference>
<proteinExistence type="predicted"/>
<evidence type="ECO:0000256" key="4">
    <source>
        <dbReference type="ARBA" id="ARBA00022840"/>
    </source>
</evidence>
<dbReference type="Pfam" id="PF00005">
    <property type="entry name" value="ABC_tran"/>
    <property type="match status" value="1"/>
</dbReference>
<feature type="transmembrane region" description="Helical" evidence="7">
    <location>
        <begin position="161"/>
        <end position="179"/>
    </location>
</feature>
<dbReference type="Proteomes" id="UP000199541">
    <property type="component" value="Unassembled WGS sequence"/>
</dbReference>
<dbReference type="InterPro" id="IPR003439">
    <property type="entry name" value="ABC_transporter-like_ATP-bd"/>
</dbReference>